<dbReference type="InterPro" id="IPR018356">
    <property type="entry name" value="Tscrpt_reg_HTH_DeoR_CS"/>
</dbReference>
<keyword evidence="6" id="KW-1185">Reference proteome</keyword>
<dbReference type="InterPro" id="IPR037171">
    <property type="entry name" value="NagB/RpiA_transferase-like"/>
</dbReference>
<evidence type="ECO:0000259" key="4">
    <source>
        <dbReference type="PROSITE" id="PS51000"/>
    </source>
</evidence>
<evidence type="ECO:0000256" key="2">
    <source>
        <dbReference type="ARBA" id="ARBA00023125"/>
    </source>
</evidence>
<accession>A0A6I3XFJ4</accession>
<dbReference type="EMBL" id="WNWM01000002">
    <property type="protein sequence ID" value="MUI11478.1"/>
    <property type="molecule type" value="Genomic_DNA"/>
</dbReference>
<name>A0A6I3XFJ4_9BURK</name>
<dbReference type="PANTHER" id="PTHR30363:SF51">
    <property type="entry name" value="HTH-TYPE TRANSCRIPTIONAL REPRESSOR GLCR"/>
    <property type="match status" value="1"/>
</dbReference>
<dbReference type="SUPFAM" id="SSF46785">
    <property type="entry name" value="Winged helix' DNA-binding domain"/>
    <property type="match status" value="1"/>
</dbReference>
<dbReference type="PROSITE" id="PS51000">
    <property type="entry name" value="HTH_DEOR_2"/>
    <property type="match status" value="1"/>
</dbReference>
<dbReference type="Pfam" id="PF00455">
    <property type="entry name" value="DeoRC"/>
    <property type="match status" value="1"/>
</dbReference>
<evidence type="ECO:0000313" key="5">
    <source>
        <dbReference type="EMBL" id="MUI11478.1"/>
    </source>
</evidence>
<gene>
    <name evidence="5" type="ORF">GJV26_03085</name>
</gene>
<proteinExistence type="predicted"/>
<reference evidence="5 6" key="1">
    <citation type="submission" date="2019-11" db="EMBL/GenBank/DDBJ databases">
        <title>Draft Genome Sequences of Six Type Strains of the Genus Massilia.</title>
        <authorList>
            <person name="Miess H."/>
            <person name="Frediansyah A."/>
            <person name="Goeker M."/>
            <person name="Gross H."/>
        </authorList>
    </citation>
    <scope>NUCLEOTIDE SEQUENCE [LARGE SCALE GENOMIC DNA]</scope>
    <source>
        <strain evidence="5 6">DSM 17513</strain>
    </source>
</reference>
<dbReference type="Gene3D" id="3.40.50.1360">
    <property type="match status" value="1"/>
</dbReference>
<keyword evidence="3" id="KW-0804">Transcription</keyword>
<dbReference type="GO" id="GO:0003700">
    <property type="term" value="F:DNA-binding transcription factor activity"/>
    <property type="evidence" value="ECO:0007669"/>
    <property type="project" value="InterPro"/>
</dbReference>
<dbReference type="PROSITE" id="PS00894">
    <property type="entry name" value="HTH_DEOR_1"/>
    <property type="match status" value="1"/>
</dbReference>
<evidence type="ECO:0000313" key="6">
    <source>
        <dbReference type="Proteomes" id="UP000431684"/>
    </source>
</evidence>
<organism evidence="5 6">
    <name type="scientific">Pseudoduganella dura</name>
    <dbReference type="NCBI Taxonomy" id="321982"/>
    <lineage>
        <taxon>Bacteria</taxon>
        <taxon>Pseudomonadati</taxon>
        <taxon>Pseudomonadota</taxon>
        <taxon>Betaproteobacteria</taxon>
        <taxon>Burkholderiales</taxon>
        <taxon>Oxalobacteraceae</taxon>
        <taxon>Telluria group</taxon>
        <taxon>Pseudoduganella</taxon>
    </lineage>
</organism>
<keyword evidence="1" id="KW-0805">Transcription regulation</keyword>
<dbReference type="InterPro" id="IPR001034">
    <property type="entry name" value="DeoR_HTH"/>
</dbReference>
<dbReference type="InterPro" id="IPR050313">
    <property type="entry name" value="Carb_Metab_HTH_regulators"/>
</dbReference>
<dbReference type="RefSeq" id="WP_155707544.1">
    <property type="nucleotide sequence ID" value="NZ_BMWU01000018.1"/>
</dbReference>
<dbReference type="Pfam" id="PF08220">
    <property type="entry name" value="HTH_DeoR"/>
    <property type="match status" value="1"/>
</dbReference>
<dbReference type="Proteomes" id="UP000431684">
    <property type="component" value="Unassembled WGS sequence"/>
</dbReference>
<dbReference type="InterPro" id="IPR036388">
    <property type="entry name" value="WH-like_DNA-bd_sf"/>
</dbReference>
<feature type="domain" description="HTH deoR-type" evidence="4">
    <location>
        <begin position="9"/>
        <end position="64"/>
    </location>
</feature>
<protein>
    <submittedName>
        <fullName evidence="5">DeoR family transcriptional regulator</fullName>
    </submittedName>
</protein>
<sequence>MNAEGPLPQPRRLDAICEYLDRHYRIGIEDICRLYGVTRDTARRDVMRLDADGRVMRVRGGAVLPPRGRHVQRYAERADTAAAKQAIGAAAAALVRDGDRVLFDTSTTVVEVARAVAASPLHAVTNSIDIAEALGGRDGVELHLTGGRFNPWQRSLEGAQARLGLAQFQFDKLFLGACAIGPQGLTCPSDEEASLKGAMLRQAAQVIVVADAAKFGKAFMHRLCDFEAIDVLVTDQPLPGLLEETLAALGVHVIIAAG</sequence>
<dbReference type="PANTHER" id="PTHR30363">
    <property type="entry name" value="HTH-TYPE TRANSCRIPTIONAL REGULATOR SRLR-RELATED"/>
    <property type="match status" value="1"/>
</dbReference>
<dbReference type="Gene3D" id="1.10.10.10">
    <property type="entry name" value="Winged helix-like DNA-binding domain superfamily/Winged helix DNA-binding domain"/>
    <property type="match status" value="1"/>
</dbReference>
<dbReference type="InterPro" id="IPR036390">
    <property type="entry name" value="WH_DNA-bd_sf"/>
</dbReference>
<dbReference type="InterPro" id="IPR014036">
    <property type="entry name" value="DeoR-like_C"/>
</dbReference>
<dbReference type="SUPFAM" id="SSF100950">
    <property type="entry name" value="NagB/RpiA/CoA transferase-like"/>
    <property type="match status" value="1"/>
</dbReference>
<evidence type="ECO:0000256" key="3">
    <source>
        <dbReference type="ARBA" id="ARBA00023163"/>
    </source>
</evidence>
<dbReference type="SMART" id="SM00420">
    <property type="entry name" value="HTH_DEOR"/>
    <property type="match status" value="1"/>
</dbReference>
<keyword evidence="2" id="KW-0238">DNA-binding</keyword>
<dbReference type="SMART" id="SM01134">
    <property type="entry name" value="DeoRC"/>
    <property type="match status" value="1"/>
</dbReference>
<dbReference type="OrthoDB" id="9814815at2"/>
<dbReference type="AlphaFoldDB" id="A0A6I3XFJ4"/>
<dbReference type="GO" id="GO:0003677">
    <property type="term" value="F:DNA binding"/>
    <property type="evidence" value="ECO:0007669"/>
    <property type="project" value="UniProtKB-KW"/>
</dbReference>
<comment type="caution">
    <text evidence="5">The sequence shown here is derived from an EMBL/GenBank/DDBJ whole genome shotgun (WGS) entry which is preliminary data.</text>
</comment>
<evidence type="ECO:0000256" key="1">
    <source>
        <dbReference type="ARBA" id="ARBA00023015"/>
    </source>
</evidence>